<name>A0A937USB7_9ACTN</name>
<evidence type="ECO:0000313" key="2">
    <source>
        <dbReference type="Proteomes" id="UP000604475"/>
    </source>
</evidence>
<organism evidence="1 2">
    <name type="scientific">Frankia nepalensis</name>
    <dbReference type="NCBI Taxonomy" id="1836974"/>
    <lineage>
        <taxon>Bacteria</taxon>
        <taxon>Bacillati</taxon>
        <taxon>Actinomycetota</taxon>
        <taxon>Actinomycetes</taxon>
        <taxon>Frankiales</taxon>
        <taxon>Frankiaceae</taxon>
        <taxon>Frankia</taxon>
    </lineage>
</organism>
<dbReference type="AlphaFoldDB" id="A0A937USB7"/>
<reference evidence="1" key="1">
    <citation type="submission" date="2020-12" db="EMBL/GenBank/DDBJ databases">
        <title>Genomic characterization of non-nitrogen-fixing Frankia strains.</title>
        <authorList>
            <person name="Carlos-Shanley C."/>
            <person name="Guerra T."/>
            <person name="Hahn D."/>
        </authorList>
    </citation>
    <scope>NUCLEOTIDE SEQUENCE</scope>
    <source>
        <strain evidence="1">CN6</strain>
    </source>
</reference>
<sequence length="68" mass="7595">MTTSSAGGPVLPPRRPRLSVDELIEAVVARPIRTAADLDEMAVDIFESDEELDEFLAYTYAERRRDVA</sequence>
<evidence type="ECO:0000313" key="1">
    <source>
        <dbReference type="EMBL" id="MBL7628711.1"/>
    </source>
</evidence>
<dbReference type="EMBL" id="JAEACQ010000194">
    <property type="protein sequence ID" value="MBL7628711.1"/>
    <property type="molecule type" value="Genomic_DNA"/>
</dbReference>
<keyword evidence="2" id="KW-1185">Reference proteome</keyword>
<dbReference type="RefSeq" id="WP_202999589.1">
    <property type="nucleotide sequence ID" value="NZ_JADWYU010000094.1"/>
</dbReference>
<comment type="caution">
    <text evidence="1">The sequence shown here is derived from an EMBL/GenBank/DDBJ whole genome shotgun (WGS) entry which is preliminary data.</text>
</comment>
<protein>
    <submittedName>
        <fullName evidence="1">Uncharacterized protein</fullName>
    </submittedName>
</protein>
<proteinExistence type="predicted"/>
<gene>
    <name evidence="1" type="ORF">I7412_16440</name>
</gene>
<accession>A0A937USB7</accession>
<dbReference type="Proteomes" id="UP000604475">
    <property type="component" value="Unassembled WGS sequence"/>
</dbReference>